<proteinExistence type="predicted"/>
<dbReference type="EMBL" id="CP030104">
    <property type="protein sequence ID" value="AWX44410.1"/>
    <property type="molecule type" value="Genomic_DNA"/>
</dbReference>
<dbReference type="Gene3D" id="3.40.50.2300">
    <property type="match status" value="1"/>
</dbReference>
<feature type="modified residue" description="4-aspartylphosphate" evidence="1">
    <location>
        <position position="54"/>
    </location>
</feature>
<dbReference type="InterPro" id="IPR046947">
    <property type="entry name" value="LytR-like"/>
</dbReference>
<dbReference type="PANTHER" id="PTHR37299:SF1">
    <property type="entry name" value="STAGE 0 SPORULATION PROTEIN A HOMOLOG"/>
    <property type="match status" value="1"/>
</dbReference>
<dbReference type="InterPro" id="IPR011006">
    <property type="entry name" value="CheY-like_superfamily"/>
</dbReference>
<dbReference type="SMART" id="SM00850">
    <property type="entry name" value="LytTR"/>
    <property type="match status" value="1"/>
</dbReference>
<dbReference type="PROSITE" id="PS50930">
    <property type="entry name" value="HTH_LYTTR"/>
    <property type="match status" value="1"/>
</dbReference>
<evidence type="ECO:0000259" key="2">
    <source>
        <dbReference type="PROSITE" id="PS50110"/>
    </source>
</evidence>
<evidence type="ECO:0000259" key="3">
    <source>
        <dbReference type="PROSITE" id="PS50930"/>
    </source>
</evidence>
<reference evidence="4 5" key="1">
    <citation type="submission" date="2018-06" db="EMBL/GenBank/DDBJ databases">
        <title>Spongiibacterium sp. HME9304 Genome sequencing and assembly.</title>
        <authorList>
            <person name="Kang H."/>
            <person name="Kim H."/>
            <person name="Joh K."/>
        </authorList>
    </citation>
    <scope>NUCLEOTIDE SEQUENCE [LARGE SCALE GENOMIC DNA]</scope>
    <source>
        <strain evidence="4 5">HME9304</strain>
    </source>
</reference>
<accession>A0A2Z4LRT2</accession>
<dbReference type="GO" id="GO:0003677">
    <property type="term" value="F:DNA binding"/>
    <property type="evidence" value="ECO:0007669"/>
    <property type="project" value="InterPro"/>
</dbReference>
<protein>
    <submittedName>
        <fullName evidence="4">Sensory transduction protein LytR</fullName>
    </submittedName>
</protein>
<evidence type="ECO:0000313" key="5">
    <source>
        <dbReference type="Proteomes" id="UP000248536"/>
    </source>
</evidence>
<dbReference type="AlphaFoldDB" id="A0A2Z4LRT2"/>
<dbReference type="PROSITE" id="PS50110">
    <property type="entry name" value="RESPONSE_REGULATORY"/>
    <property type="match status" value="1"/>
</dbReference>
<gene>
    <name evidence="4" type="ORF">HME9304_01410</name>
</gene>
<dbReference type="InterPro" id="IPR001789">
    <property type="entry name" value="Sig_transdc_resp-reg_receiver"/>
</dbReference>
<name>A0A2Z4LRT2_9FLAO</name>
<evidence type="ECO:0000313" key="4">
    <source>
        <dbReference type="EMBL" id="AWX44410.1"/>
    </source>
</evidence>
<dbReference type="PANTHER" id="PTHR37299">
    <property type="entry name" value="TRANSCRIPTIONAL REGULATOR-RELATED"/>
    <property type="match status" value="1"/>
</dbReference>
<dbReference type="Pfam" id="PF00072">
    <property type="entry name" value="Response_reg"/>
    <property type="match status" value="1"/>
</dbReference>
<dbReference type="InterPro" id="IPR007492">
    <property type="entry name" value="LytTR_DNA-bd_dom"/>
</dbReference>
<dbReference type="KEGG" id="spon:HME9304_01410"/>
<keyword evidence="5" id="KW-1185">Reference proteome</keyword>
<dbReference type="Gene3D" id="2.40.50.1020">
    <property type="entry name" value="LytTr DNA-binding domain"/>
    <property type="match status" value="1"/>
</dbReference>
<dbReference type="RefSeq" id="WP_239023410.1">
    <property type="nucleotide sequence ID" value="NZ_CP030104.1"/>
</dbReference>
<feature type="domain" description="HTH LytTR-type" evidence="3">
    <location>
        <begin position="139"/>
        <end position="205"/>
    </location>
</feature>
<organism evidence="4 5">
    <name type="scientific">Flagellimonas maritima</name>
    <dbReference type="NCBI Taxonomy" id="1383885"/>
    <lineage>
        <taxon>Bacteria</taxon>
        <taxon>Pseudomonadati</taxon>
        <taxon>Bacteroidota</taxon>
        <taxon>Flavobacteriia</taxon>
        <taxon>Flavobacteriales</taxon>
        <taxon>Flavobacteriaceae</taxon>
        <taxon>Flagellimonas</taxon>
    </lineage>
</organism>
<feature type="domain" description="Response regulatory" evidence="2">
    <location>
        <begin position="3"/>
        <end position="114"/>
    </location>
</feature>
<dbReference type="Proteomes" id="UP000248536">
    <property type="component" value="Chromosome"/>
</dbReference>
<dbReference type="SMART" id="SM00448">
    <property type="entry name" value="REC"/>
    <property type="match status" value="1"/>
</dbReference>
<sequence>MYKCIIVDDEELARNLIKNHLKQLNDFEIVAICESAIDAINVLLEHKVDLLFLDIEMPVLKGTDFFKNLVQKPHVIFTTAYRDFALDGFELNAIDYLLKPITFSRFLKSIEKFKVTVGRKSNSEEDEKVKYKETKKDHIFISVERKKIKLNFDEIIYVKSVKDYVHIHLHDTKYLVKYSLCSFLENLDERFYQIHRSYVVNTSKITAYTKNYIEIDDKEISIGESYRATLLEYLSNH</sequence>
<dbReference type="GO" id="GO:0000156">
    <property type="term" value="F:phosphorelay response regulator activity"/>
    <property type="evidence" value="ECO:0007669"/>
    <property type="project" value="InterPro"/>
</dbReference>
<evidence type="ECO:0000256" key="1">
    <source>
        <dbReference type="PROSITE-ProRule" id="PRU00169"/>
    </source>
</evidence>
<dbReference type="Pfam" id="PF04397">
    <property type="entry name" value="LytTR"/>
    <property type="match status" value="1"/>
</dbReference>
<keyword evidence="1" id="KW-0597">Phosphoprotein</keyword>
<dbReference type="SUPFAM" id="SSF52172">
    <property type="entry name" value="CheY-like"/>
    <property type="match status" value="1"/>
</dbReference>